<protein>
    <submittedName>
        <fullName evidence="2">Uncharacterized protein</fullName>
    </submittedName>
</protein>
<dbReference type="OrthoDB" id="265761at2759"/>
<keyword evidence="3" id="KW-1185">Reference proteome</keyword>
<dbReference type="PANTHER" id="PTHR12475:SF4">
    <property type="entry name" value="PROTEIN THEM6"/>
    <property type="match status" value="1"/>
</dbReference>
<dbReference type="Gene3D" id="3.10.129.10">
    <property type="entry name" value="Hotdog Thioesterase"/>
    <property type="match status" value="1"/>
</dbReference>
<evidence type="ECO:0000313" key="3">
    <source>
        <dbReference type="Proteomes" id="UP000807469"/>
    </source>
</evidence>
<evidence type="ECO:0000313" key="2">
    <source>
        <dbReference type="EMBL" id="KAF9481058.1"/>
    </source>
</evidence>
<dbReference type="InterPro" id="IPR051490">
    <property type="entry name" value="THEM6_lcsJ_thioesterase"/>
</dbReference>
<accession>A0A9P6D2V6</accession>
<dbReference type="Proteomes" id="UP000807469">
    <property type="component" value="Unassembled WGS sequence"/>
</dbReference>
<dbReference type="PANTHER" id="PTHR12475">
    <property type="match status" value="1"/>
</dbReference>
<evidence type="ECO:0000256" key="1">
    <source>
        <dbReference type="ARBA" id="ARBA00038476"/>
    </source>
</evidence>
<sequence>MDAVNAHTLVVVDALKEVAQKMTLSNILSLLPKVGKAAVCVLFLLNIRSWPLVWHFRIFRPAILMRARHHLVMLSAMFKSPKQRDIVEDRWLDSISPIGSNPFTKVVSFKTWASFDDSDFNGHLSNSSYAKTCDSARFKAAVQMFPRLFPIGGWIPLAATHYHFINEIPMLSSYEVRTSIAAWDQKWLYVRSKFVRKSDGKRTKAVHKAPTPTSDSDPIRTELIPLHTVVAEDVSVATTPFSGTPLPNSNSSPSTESALKAVAADLAGAEPDGAQLHTIVVSQLCFKIGRITIPPALVLAINGFTGASGFSIASPHPQWAQVQALVSKPNGGSKHTMRKFLQGGWRDVPEGERWWETALGPEVEEKRARNLQLIDKLRQGLEGGRTI</sequence>
<organism evidence="2 3">
    <name type="scientific">Pholiota conissans</name>
    <dbReference type="NCBI Taxonomy" id="109636"/>
    <lineage>
        <taxon>Eukaryota</taxon>
        <taxon>Fungi</taxon>
        <taxon>Dikarya</taxon>
        <taxon>Basidiomycota</taxon>
        <taxon>Agaricomycotina</taxon>
        <taxon>Agaricomycetes</taxon>
        <taxon>Agaricomycetidae</taxon>
        <taxon>Agaricales</taxon>
        <taxon>Agaricineae</taxon>
        <taxon>Strophariaceae</taxon>
        <taxon>Pholiota</taxon>
    </lineage>
</organism>
<dbReference type="CDD" id="cd00586">
    <property type="entry name" value="4HBT"/>
    <property type="match status" value="1"/>
</dbReference>
<dbReference type="Pfam" id="PF13279">
    <property type="entry name" value="4HBT_2"/>
    <property type="match status" value="1"/>
</dbReference>
<dbReference type="InterPro" id="IPR029069">
    <property type="entry name" value="HotDog_dom_sf"/>
</dbReference>
<name>A0A9P6D2V6_9AGAR</name>
<comment type="caution">
    <text evidence="2">The sequence shown here is derived from an EMBL/GenBank/DDBJ whole genome shotgun (WGS) entry which is preliminary data.</text>
</comment>
<dbReference type="AlphaFoldDB" id="A0A9P6D2V6"/>
<dbReference type="SUPFAM" id="SSF54637">
    <property type="entry name" value="Thioesterase/thiol ester dehydrase-isomerase"/>
    <property type="match status" value="1"/>
</dbReference>
<dbReference type="EMBL" id="MU155184">
    <property type="protein sequence ID" value="KAF9481058.1"/>
    <property type="molecule type" value="Genomic_DNA"/>
</dbReference>
<gene>
    <name evidence="2" type="ORF">BDN70DRAFT_876793</name>
</gene>
<comment type="similarity">
    <text evidence="1">Belongs to the lcsJ thioesterase family.</text>
</comment>
<reference evidence="2" key="1">
    <citation type="submission" date="2020-11" db="EMBL/GenBank/DDBJ databases">
        <authorList>
            <consortium name="DOE Joint Genome Institute"/>
            <person name="Ahrendt S."/>
            <person name="Riley R."/>
            <person name="Andreopoulos W."/>
            <person name="Labutti K."/>
            <person name="Pangilinan J."/>
            <person name="Ruiz-Duenas F.J."/>
            <person name="Barrasa J.M."/>
            <person name="Sanchez-Garcia M."/>
            <person name="Camarero S."/>
            <person name="Miyauchi S."/>
            <person name="Serrano A."/>
            <person name="Linde D."/>
            <person name="Babiker R."/>
            <person name="Drula E."/>
            <person name="Ayuso-Fernandez I."/>
            <person name="Pacheco R."/>
            <person name="Padilla G."/>
            <person name="Ferreira P."/>
            <person name="Barriuso J."/>
            <person name="Kellner H."/>
            <person name="Castanera R."/>
            <person name="Alfaro M."/>
            <person name="Ramirez L."/>
            <person name="Pisabarro A.G."/>
            <person name="Kuo A."/>
            <person name="Tritt A."/>
            <person name="Lipzen A."/>
            <person name="He G."/>
            <person name="Yan M."/>
            <person name="Ng V."/>
            <person name="Cullen D."/>
            <person name="Martin F."/>
            <person name="Rosso M.-N."/>
            <person name="Henrissat B."/>
            <person name="Hibbett D."/>
            <person name="Martinez A.T."/>
            <person name="Grigoriev I.V."/>
        </authorList>
    </citation>
    <scope>NUCLEOTIDE SEQUENCE</scope>
    <source>
        <strain evidence="2">CIRM-BRFM 674</strain>
    </source>
</reference>
<proteinExistence type="inferred from homology"/>